<keyword evidence="1" id="KW-0436">Ligase</keyword>
<sequence>MVRGLLKNIASSSLSIAGNWQHHQLRRLNIHEYQLSLPFLFNVLNYKPFINLHVYGISIHILNYTPQP</sequence>
<evidence type="ECO:0000313" key="2">
    <source>
        <dbReference type="Proteomes" id="UP000447434"/>
    </source>
</evidence>
<name>A0A6A4NM36_LUPAL</name>
<comment type="caution">
    <text evidence="1">The sequence shown here is derived from an EMBL/GenBank/DDBJ whole genome shotgun (WGS) entry which is preliminary data.</text>
</comment>
<accession>A0A6A4NM36</accession>
<keyword evidence="2" id="KW-1185">Reference proteome</keyword>
<dbReference type="AlphaFoldDB" id="A0A6A4NM36"/>
<dbReference type="Proteomes" id="UP000447434">
    <property type="component" value="Chromosome 21"/>
</dbReference>
<proteinExistence type="predicted"/>
<reference evidence="2" key="1">
    <citation type="journal article" date="2020" name="Nat. Commun.">
        <title>Genome sequence of the cluster root forming white lupin.</title>
        <authorList>
            <person name="Hufnagel B."/>
            <person name="Marques A."/>
            <person name="Soriano A."/>
            <person name="Marques L."/>
            <person name="Divol F."/>
            <person name="Doumas P."/>
            <person name="Sallet E."/>
            <person name="Mancinotti D."/>
            <person name="Carrere S."/>
            <person name="Marande W."/>
            <person name="Arribat S."/>
            <person name="Keller J."/>
            <person name="Huneau C."/>
            <person name="Blein T."/>
            <person name="Aime D."/>
            <person name="Laguerre M."/>
            <person name="Taylor J."/>
            <person name="Schubert V."/>
            <person name="Nelson M."/>
            <person name="Geu-Flores F."/>
            <person name="Crespi M."/>
            <person name="Gallardo-Guerrero K."/>
            <person name="Delaux P.-M."/>
            <person name="Salse J."/>
            <person name="Berges H."/>
            <person name="Guyot R."/>
            <person name="Gouzy J."/>
            <person name="Peret B."/>
        </authorList>
    </citation>
    <scope>NUCLEOTIDE SEQUENCE [LARGE SCALE GENOMIC DNA]</scope>
    <source>
        <strain evidence="2">cv. Amiga</strain>
    </source>
</reference>
<gene>
    <name evidence="1" type="ORF">Lalb_Chr21g0314031</name>
</gene>
<evidence type="ECO:0000313" key="1">
    <source>
        <dbReference type="EMBL" id="KAE9589921.1"/>
    </source>
</evidence>
<dbReference type="EMBL" id="WOCE01000021">
    <property type="protein sequence ID" value="KAE9589921.1"/>
    <property type="molecule type" value="Genomic_DNA"/>
</dbReference>
<protein>
    <submittedName>
        <fullName evidence="1">Putative succinate--CoA ligase (ADP-forming)</fullName>
    </submittedName>
</protein>
<organism evidence="1 2">
    <name type="scientific">Lupinus albus</name>
    <name type="common">White lupine</name>
    <name type="synonym">Lupinus termis</name>
    <dbReference type="NCBI Taxonomy" id="3870"/>
    <lineage>
        <taxon>Eukaryota</taxon>
        <taxon>Viridiplantae</taxon>
        <taxon>Streptophyta</taxon>
        <taxon>Embryophyta</taxon>
        <taxon>Tracheophyta</taxon>
        <taxon>Spermatophyta</taxon>
        <taxon>Magnoliopsida</taxon>
        <taxon>eudicotyledons</taxon>
        <taxon>Gunneridae</taxon>
        <taxon>Pentapetalae</taxon>
        <taxon>rosids</taxon>
        <taxon>fabids</taxon>
        <taxon>Fabales</taxon>
        <taxon>Fabaceae</taxon>
        <taxon>Papilionoideae</taxon>
        <taxon>50 kb inversion clade</taxon>
        <taxon>genistoids sensu lato</taxon>
        <taxon>core genistoids</taxon>
        <taxon>Genisteae</taxon>
        <taxon>Lupinus</taxon>
    </lineage>
</organism>
<dbReference type="GO" id="GO:0016874">
    <property type="term" value="F:ligase activity"/>
    <property type="evidence" value="ECO:0007669"/>
    <property type="project" value="UniProtKB-KW"/>
</dbReference>